<dbReference type="EMBL" id="KZ293456">
    <property type="protein sequence ID" value="PBK63763.1"/>
    <property type="molecule type" value="Genomic_DNA"/>
</dbReference>
<gene>
    <name evidence="1" type="ORF">ARMSODRAFT_1057224</name>
</gene>
<dbReference type="Proteomes" id="UP000218334">
    <property type="component" value="Unassembled WGS sequence"/>
</dbReference>
<keyword evidence="2" id="KW-1185">Reference proteome</keyword>
<reference evidence="2" key="1">
    <citation type="journal article" date="2017" name="Nat. Ecol. Evol.">
        <title>Genome expansion and lineage-specific genetic innovations in the forest pathogenic fungi Armillaria.</title>
        <authorList>
            <person name="Sipos G."/>
            <person name="Prasanna A.N."/>
            <person name="Walter M.C."/>
            <person name="O'Connor E."/>
            <person name="Balint B."/>
            <person name="Krizsan K."/>
            <person name="Kiss B."/>
            <person name="Hess J."/>
            <person name="Varga T."/>
            <person name="Slot J."/>
            <person name="Riley R."/>
            <person name="Boka B."/>
            <person name="Rigling D."/>
            <person name="Barry K."/>
            <person name="Lee J."/>
            <person name="Mihaltcheva S."/>
            <person name="LaButti K."/>
            <person name="Lipzen A."/>
            <person name="Waldron R."/>
            <person name="Moloney N.M."/>
            <person name="Sperisen C."/>
            <person name="Kredics L."/>
            <person name="Vagvoelgyi C."/>
            <person name="Patrignani A."/>
            <person name="Fitzpatrick D."/>
            <person name="Nagy I."/>
            <person name="Doyle S."/>
            <person name="Anderson J.B."/>
            <person name="Grigoriev I.V."/>
            <person name="Gueldener U."/>
            <person name="Muensterkoetter M."/>
            <person name="Nagy L.G."/>
        </authorList>
    </citation>
    <scope>NUCLEOTIDE SEQUENCE [LARGE SCALE GENOMIC DNA]</scope>
    <source>
        <strain evidence="2">28-4</strain>
    </source>
</reference>
<proteinExistence type="predicted"/>
<protein>
    <submittedName>
        <fullName evidence="1">Uncharacterized protein</fullName>
    </submittedName>
</protein>
<evidence type="ECO:0000313" key="1">
    <source>
        <dbReference type="EMBL" id="PBK63763.1"/>
    </source>
</evidence>
<sequence>MVCCNVALARCLRFCCFHGPKFCCSCCCDFLGWRCAANGMLDAVFAFCWFRPIGPAIPAATLFFEIVCCNILRPWCLHLVSVIPCSMLLIVHAYDCMFQSVSPYMTTSTPNRHFHFGPSPTILMPLSASARY</sequence>
<evidence type="ECO:0000313" key="2">
    <source>
        <dbReference type="Proteomes" id="UP000218334"/>
    </source>
</evidence>
<accession>A0A2H3BIT4</accession>
<name>A0A2H3BIT4_9AGAR</name>
<organism evidence="1 2">
    <name type="scientific">Armillaria solidipes</name>
    <dbReference type="NCBI Taxonomy" id="1076256"/>
    <lineage>
        <taxon>Eukaryota</taxon>
        <taxon>Fungi</taxon>
        <taxon>Dikarya</taxon>
        <taxon>Basidiomycota</taxon>
        <taxon>Agaricomycotina</taxon>
        <taxon>Agaricomycetes</taxon>
        <taxon>Agaricomycetidae</taxon>
        <taxon>Agaricales</taxon>
        <taxon>Marasmiineae</taxon>
        <taxon>Physalacriaceae</taxon>
        <taxon>Armillaria</taxon>
    </lineage>
</organism>
<dbReference type="AlphaFoldDB" id="A0A2H3BIT4"/>